<evidence type="ECO:0000313" key="2">
    <source>
        <dbReference type="EMBL" id="OGY41418.1"/>
    </source>
</evidence>
<dbReference type="AlphaFoldDB" id="A0A1G1XN23"/>
<organism evidence="2 3">
    <name type="scientific">Candidatus Buchananbacteria bacterium RBG_13_39_9</name>
    <dbReference type="NCBI Taxonomy" id="1797531"/>
    <lineage>
        <taxon>Bacteria</taxon>
        <taxon>Candidatus Buchananiibacteriota</taxon>
    </lineage>
</organism>
<comment type="caution">
    <text evidence="2">The sequence shown here is derived from an EMBL/GenBank/DDBJ whole genome shotgun (WGS) entry which is preliminary data.</text>
</comment>
<dbReference type="EMBL" id="MHIA01000029">
    <property type="protein sequence ID" value="OGY41418.1"/>
    <property type="molecule type" value="Genomic_DNA"/>
</dbReference>
<keyword evidence="1" id="KW-1133">Transmembrane helix</keyword>
<reference evidence="2 3" key="1">
    <citation type="journal article" date="2016" name="Nat. Commun.">
        <title>Thousands of microbial genomes shed light on interconnected biogeochemical processes in an aquifer system.</title>
        <authorList>
            <person name="Anantharaman K."/>
            <person name="Brown C.T."/>
            <person name="Hug L.A."/>
            <person name="Sharon I."/>
            <person name="Castelle C.J."/>
            <person name="Probst A.J."/>
            <person name="Thomas B.C."/>
            <person name="Singh A."/>
            <person name="Wilkins M.J."/>
            <person name="Karaoz U."/>
            <person name="Brodie E.L."/>
            <person name="Williams K.H."/>
            <person name="Hubbard S.S."/>
            <person name="Banfield J.F."/>
        </authorList>
    </citation>
    <scope>NUCLEOTIDE SEQUENCE [LARGE SCALE GENOMIC DNA]</scope>
</reference>
<gene>
    <name evidence="2" type="ORF">A2Y67_02725</name>
</gene>
<evidence type="ECO:0000313" key="3">
    <source>
        <dbReference type="Proteomes" id="UP000176260"/>
    </source>
</evidence>
<accession>A0A1G1XN23</accession>
<evidence type="ECO:0000256" key="1">
    <source>
        <dbReference type="SAM" id="Phobius"/>
    </source>
</evidence>
<sequence>MEEKEKEKIVVVEKRGCGCLILIIDLILTLVVLPCGLYLGHNWQLNKAKQARLESNELVVKELMQVSDRIYDLSNLEITETNSQPAKAFFVFYQKGPQGNTQTTLDLGAYKLSNGVFKIYTPPIEISFGLKTALWFHEHVIEPQLPEYNFLLATPYSLEFCTSLGDCKMLKKTIGFSDENGKFSYFF</sequence>
<feature type="transmembrane region" description="Helical" evidence="1">
    <location>
        <begin position="20"/>
        <end position="40"/>
    </location>
</feature>
<name>A0A1G1XN23_9BACT</name>
<dbReference type="Proteomes" id="UP000176260">
    <property type="component" value="Unassembled WGS sequence"/>
</dbReference>
<proteinExistence type="predicted"/>
<keyword evidence="1" id="KW-0812">Transmembrane</keyword>
<keyword evidence="1" id="KW-0472">Membrane</keyword>
<protein>
    <submittedName>
        <fullName evidence="2">Uncharacterized protein</fullName>
    </submittedName>
</protein>